<dbReference type="PANTHER" id="PTHR24111">
    <property type="entry name" value="LEUCINE-RICH REPEAT-CONTAINING PROTEIN 34"/>
    <property type="match status" value="1"/>
</dbReference>
<dbReference type="InterPro" id="IPR052201">
    <property type="entry name" value="LRR-containing_regulator"/>
</dbReference>
<dbReference type="EnsemblProtists" id="EOD41333">
    <property type="protein sequence ID" value="EOD41333"/>
    <property type="gene ID" value="EMIHUDRAFT_199653"/>
</dbReference>
<accession>A0A0D3KZZ8</accession>
<keyword evidence="1" id="KW-0677">Repeat</keyword>
<dbReference type="GeneID" id="17286603"/>
<reference evidence="4" key="1">
    <citation type="journal article" date="2013" name="Nature">
        <title>Pan genome of the phytoplankton Emiliania underpins its global distribution.</title>
        <authorList>
            <person name="Read B.A."/>
            <person name="Kegel J."/>
            <person name="Klute M.J."/>
            <person name="Kuo A."/>
            <person name="Lefebvre S.C."/>
            <person name="Maumus F."/>
            <person name="Mayer C."/>
            <person name="Miller J."/>
            <person name="Monier A."/>
            <person name="Salamov A."/>
            <person name="Young J."/>
            <person name="Aguilar M."/>
            <person name="Claverie J.M."/>
            <person name="Frickenhaus S."/>
            <person name="Gonzalez K."/>
            <person name="Herman E.K."/>
            <person name="Lin Y.C."/>
            <person name="Napier J."/>
            <person name="Ogata H."/>
            <person name="Sarno A.F."/>
            <person name="Shmutz J."/>
            <person name="Schroeder D."/>
            <person name="de Vargas C."/>
            <person name="Verret F."/>
            <person name="von Dassow P."/>
            <person name="Valentin K."/>
            <person name="Van de Peer Y."/>
            <person name="Wheeler G."/>
            <person name="Dacks J.B."/>
            <person name="Delwiche C.F."/>
            <person name="Dyhrman S.T."/>
            <person name="Glockner G."/>
            <person name="John U."/>
            <person name="Richards T."/>
            <person name="Worden A.Z."/>
            <person name="Zhang X."/>
            <person name="Grigoriev I.V."/>
            <person name="Allen A.E."/>
            <person name="Bidle K."/>
            <person name="Borodovsky M."/>
            <person name="Bowler C."/>
            <person name="Brownlee C."/>
            <person name="Cock J.M."/>
            <person name="Elias M."/>
            <person name="Gladyshev V.N."/>
            <person name="Groth M."/>
            <person name="Guda C."/>
            <person name="Hadaegh A."/>
            <person name="Iglesias-Rodriguez M.D."/>
            <person name="Jenkins J."/>
            <person name="Jones B.M."/>
            <person name="Lawson T."/>
            <person name="Leese F."/>
            <person name="Lindquist E."/>
            <person name="Lobanov A."/>
            <person name="Lomsadze A."/>
            <person name="Malik S.B."/>
            <person name="Marsh M.E."/>
            <person name="Mackinder L."/>
            <person name="Mock T."/>
            <person name="Mueller-Roeber B."/>
            <person name="Pagarete A."/>
            <person name="Parker M."/>
            <person name="Probert I."/>
            <person name="Quesneville H."/>
            <person name="Raines C."/>
            <person name="Rensing S.A."/>
            <person name="Riano-Pachon D.M."/>
            <person name="Richier S."/>
            <person name="Rokitta S."/>
            <person name="Shiraiwa Y."/>
            <person name="Soanes D.M."/>
            <person name="van der Giezen M."/>
            <person name="Wahlund T.M."/>
            <person name="Williams B."/>
            <person name="Wilson W."/>
            <person name="Wolfe G."/>
            <person name="Wurch L.L."/>
        </authorList>
    </citation>
    <scope>NUCLEOTIDE SEQUENCE</scope>
</reference>
<dbReference type="eggNOG" id="KOG4308">
    <property type="taxonomic scope" value="Eukaryota"/>
</dbReference>
<proteinExistence type="predicted"/>
<dbReference type="PANTHER" id="PTHR24111:SF0">
    <property type="entry name" value="LEUCINE-RICH REPEAT-CONTAINING PROTEIN"/>
    <property type="match status" value="1"/>
</dbReference>
<dbReference type="PaxDb" id="2903-EOD41333"/>
<reference evidence="3" key="2">
    <citation type="submission" date="2024-10" db="UniProtKB">
        <authorList>
            <consortium name="EnsemblProtists"/>
        </authorList>
    </citation>
    <scope>IDENTIFICATION</scope>
</reference>
<dbReference type="AlphaFoldDB" id="A0A0D3KZZ8"/>
<feature type="compositionally biased region" description="Polar residues" evidence="2">
    <location>
        <begin position="721"/>
        <end position="730"/>
    </location>
</feature>
<dbReference type="Gene3D" id="3.80.10.10">
    <property type="entry name" value="Ribonuclease Inhibitor"/>
    <property type="match status" value="3"/>
</dbReference>
<dbReference type="HOGENOM" id="CLU_379681_0_0_1"/>
<feature type="region of interest" description="Disordered" evidence="2">
    <location>
        <begin position="691"/>
        <end position="730"/>
    </location>
</feature>
<dbReference type="InterPro" id="IPR032675">
    <property type="entry name" value="LRR_dom_sf"/>
</dbReference>
<dbReference type="KEGG" id="ehx:EMIHUDRAFT_199653"/>
<dbReference type="Pfam" id="PF13516">
    <property type="entry name" value="LRR_6"/>
    <property type="match status" value="3"/>
</dbReference>
<name>A0A0D3KZZ8_EMIH1</name>
<evidence type="ECO:0000256" key="2">
    <source>
        <dbReference type="SAM" id="MobiDB-lite"/>
    </source>
</evidence>
<dbReference type="SUPFAM" id="SSF52047">
    <property type="entry name" value="RNI-like"/>
    <property type="match status" value="2"/>
</dbReference>
<dbReference type="InterPro" id="IPR001611">
    <property type="entry name" value="Leu-rich_rpt"/>
</dbReference>
<keyword evidence="4" id="KW-1185">Reference proteome</keyword>
<protein>
    <submittedName>
        <fullName evidence="3">Uncharacterized protein</fullName>
    </submittedName>
</protein>
<dbReference type="Proteomes" id="UP000013827">
    <property type="component" value="Unassembled WGS sequence"/>
</dbReference>
<evidence type="ECO:0000313" key="3">
    <source>
        <dbReference type="EnsemblProtists" id="EOD41333"/>
    </source>
</evidence>
<evidence type="ECO:0000256" key="1">
    <source>
        <dbReference type="ARBA" id="ARBA00022737"/>
    </source>
</evidence>
<dbReference type="RefSeq" id="XP_005793762.1">
    <property type="nucleotide sequence ID" value="XM_005793705.1"/>
</dbReference>
<evidence type="ECO:0000313" key="4">
    <source>
        <dbReference type="Proteomes" id="UP000013827"/>
    </source>
</evidence>
<dbReference type="SMART" id="SM00368">
    <property type="entry name" value="LRR_RI"/>
    <property type="match status" value="5"/>
</dbReference>
<organism evidence="3 4">
    <name type="scientific">Emiliania huxleyi (strain CCMP1516)</name>
    <dbReference type="NCBI Taxonomy" id="280463"/>
    <lineage>
        <taxon>Eukaryota</taxon>
        <taxon>Haptista</taxon>
        <taxon>Haptophyta</taxon>
        <taxon>Prymnesiophyceae</taxon>
        <taxon>Isochrysidales</taxon>
        <taxon>Noelaerhabdaceae</taxon>
        <taxon>Emiliania</taxon>
    </lineage>
</organism>
<sequence>MLVMPFLAFKKQKRIFKSVKSWRDDALASGLLIRFAWVEGGTGKVVDGALDGTIVTAQGKVAIFISHTWWDRAFVDDTNDPNNPYDKGAPDYQGGEKKNLKWRTIVAGVEALIADKGLRAEDVVLWCDWQSIYQDDETEKLKGVMSLIKYATLCNYMLVPTEEMELKHDAAKYPEDIPQYGRRGWCRCEYFVFSLWAEMLGREVPLYAIKAGGGLHQYPAVKVLGEKYMPSGGDLSNPNDKKSIVGLEDTMIEAYGKAVVLYACKAGTTVDLQDKMIRAVHVEALGDAVEAYKVVSLSLRTNQLGFDGAAALAKVLVANTFLTELDVRNNDISGDGASQLSATVLSNPKIEKFNEIPVKEMRAASLTTLELVNKGIGVVGGFVVAGLMPVMASLKSLYLSDNALCGATKFGEGTYDATGIKAIADALRDSASTLTSLNLADNYLADEGAKALAPAIAASTSLTTLVIHSNQIGDEGAKALAPAIAASASLTAANLLRNDFDVDAASMLLKAKQEHPTLTTLCGFKGDETRLNFSRQSLRPADAMLIAPEISVMASLTAANLLCNNLDKESATMLATVAKEKKISLCGIGLEQTSADFRGQGLEPNDSILIASDLGVRASLTKLNVRYNYNLGEEGKAAIKEADGLKNIRTKKRRREEPAEDASLDLRSWTGPQNQKLTLKAGVRLRTWCQHPAGMKRPSPGPSTTAAQRARANSGKRRRSGCSTSTCTFY</sequence>